<dbReference type="SUPFAM" id="SSF103481">
    <property type="entry name" value="Multidrug resistance efflux transporter EmrE"/>
    <property type="match status" value="1"/>
</dbReference>
<gene>
    <name evidence="11" type="primary">sugE</name>
    <name evidence="11" type="ORF">SG35_004735</name>
</gene>
<dbReference type="Pfam" id="PF00893">
    <property type="entry name" value="Multi_Drug_Res"/>
    <property type="match status" value="1"/>
</dbReference>
<sequence length="110" mass="11754">MAWIVLVIAGIFEIMWAVGLKHTEGFTRLWPSVFTLGAMWASFACLSYSLKTIPMGNAYAVWTGIGAVGVAIVGIVWFNELADIRRIACIGLIVLGIVGLKLLDSGTPAA</sequence>
<evidence type="ECO:0000313" key="11">
    <source>
        <dbReference type="EMBL" id="WDD99972.1"/>
    </source>
</evidence>
<evidence type="ECO:0000256" key="10">
    <source>
        <dbReference type="SAM" id="Phobius"/>
    </source>
</evidence>
<feature type="transmembrane region" description="Helical" evidence="10">
    <location>
        <begin position="84"/>
        <end position="103"/>
    </location>
</feature>
<reference evidence="11 12" key="2">
    <citation type="journal article" date="2022" name="Mar. Drugs">
        <title>Bioassay-Guided Fractionation Leads to the Detection of Cholic Acid Generated by the Rare Thalassomonas sp.</title>
        <authorList>
            <person name="Pheiffer F."/>
            <person name="Schneider Y.K."/>
            <person name="Hansen E.H."/>
            <person name="Andersen J.H."/>
            <person name="Isaksson J."/>
            <person name="Busche T."/>
            <person name="R C."/>
            <person name="Kalinowski J."/>
            <person name="Zyl L.V."/>
            <person name="Trindade M."/>
        </authorList>
    </citation>
    <scope>NUCLEOTIDE SEQUENCE [LARGE SCALE GENOMIC DNA]</scope>
    <source>
        <strain evidence="11 12">A5K-106</strain>
    </source>
</reference>
<keyword evidence="4 9" id="KW-0812">Transmembrane</keyword>
<evidence type="ECO:0000313" key="12">
    <source>
        <dbReference type="Proteomes" id="UP000032568"/>
    </source>
</evidence>
<dbReference type="InterPro" id="IPR037185">
    <property type="entry name" value="EmrE-like"/>
</dbReference>
<keyword evidence="3" id="KW-1003">Cell membrane</keyword>
<dbReference type="PANTHER" id="PTHR30561">
    <property type="entry name" value="SMR FAMILY PROTON-DEPENDENT DRUG EFFLUX TRANSPORTER SUGE"/>
    <property type="match status" value="1"/>
</dbReference>
<evidence type="ECO:0000256" key="6">
    <source>
        <dbReference type="ARBA" id="ARBA00023136"/>
    </source>
</evidence>
<dbReference type="NCBIfam" id="NF008512">
    <property type="entry name" value="PRK11431.1"/>
    <property type="match status" value="1"/>
</dbReference>
<dbReference type="PANTHER" id="PTHR30561:SF0">
    <property type="entry name" value="GUANIDINIUM EXPORTER"/>
    <property type="match status" value="1"/>
</dbReference>
<dbReference type="InterPro" id="IPR000390">
    <property type="entry name" value="Small_drug/metabolite_transptr"/>
</dbReference>
<evidence type="ECO:0000256" key="1">
    <source>
        <dbReference type="ARBA" id="ARBA00004651"/>
    </source>
</evidence>
<keyword evidence="2" id="KW-0813">Transport</keyword>
<dbReference type="AlphaFoldDB" id="A0AAE9YSM1"/>
<dbReference type="GO" id="GO:0022857">
    <property type="term" value="F:transmembrane transporter activity"/>
    <property type="evidence" value="ECO:0007669"/>
    <property type="project" value="InterPro"/>
</dbReference>
<dbReference type="KEGG" id="tact:SG35_004735"/>
<organism evidence="11 12">
    <name type="scientific">Thalassomonas actiniarum</name>
    <dbReference type="NCBI Taxonomy" id="485447"/>
    <lineage>
        <taxon>Bacteria</taxon>
        <taxon>Pseudomonadati</taxon>
        <taxon>Pseudomonadota</taxon>
        <taxon>Gammaproteobacteria</taxon>
        <taxon>Alteromonadales</taxon>
        <taxon>Colwelliaceae</taxon>
        <taxon>Thalassomonas</taxon>
    </lineage>
</organism>
<comment type="subcellular location">
    <subcellularLocation>
        <location evidence="1 9">Cell membrane</location>
        <topology evidence="1 9">Multi-pass membrane protein</topology>
    </subcellularLocation>
</comment>
<reference evidence="11 12" key="1">
    <citation type="journal article" date="2015" name="Genome Announc.">
        <title>Draft Genome Sequences of Marine Isolates of Thalassomonas viridans and Thalassomonas actiniarum.</title>
        <authorList>
            <person name="Olonade I."/>
            <person name="van Zyl L.J."/>
            <person name="Trindade M."/>
        </authorList>
    </citation>
    <scope>NUCLEOTIDE SEQUENCE [LARGE SCALE GENOMIC DNA]</scope>
    <source>
        <strain evidence="11 12">A5K-106</strain>
    </source>
</reference>
<feature type="transmembrane region" description="Helical" evidence="10">
    <location>
        <begin position="57"/>
        <end position="78"/>
    </location>
</feature>
<dbReference type="Gene3D" id="1.10.3730.20">
    <property type="match status" value="1"/>
</dbReference>
<evidence type="ECO:0000256" key="2">
    <source>
        <dbReference type="ARBA" id="ARBA00022448"/>
    </source>
</evidence>
<dbReference type="RefSeq" id="WP_044831802.1">
    <property type="nucleotide sequence ID" value="NZ_CP059735.1"/>
</dbReference>
<dbReference type="EMBL" id="CP059735">
    <property type="protein sequence ID" value="WDD99972.1"/>
    <property type="molecule type" value="Genomic_DNA"/>
</dbReference>
<dbReference type="InterPro" id="IPR045324">
    <property type="entry name" value="Small_multidrug_res"/>
</dbReference>
<keyword evidence="6 10" id="KW-0472">Membrane</keyword>
<evidence type="ECO:0000256" key="9">
    <source>
        <dbReference type="RuleBase" id="RU003942"/>
    </source>
</evidence>
<evidence type="ECO:0000256" key="5">
    <source>
        <dbReference type="ARBA" id="ARBA00022989"/>
    </source>
</evidence>
<comment type="similarity">
    <text evidence="7">Belongs to the drug/metabolite transporter (DMT) superfamily. Small multidrug resistance (SMR) (TC 2.A.7.1) family. Gdx/SugE subfamily.</text>
</comment>
<accession>A0AAE9YSM1</accession>
<keyword evidence="5 10" id="KW-1133">Transmembrane helix</keyword>
<keyword evidence="12" id="KW-1185">Reference proteome</keyword>
<proteinExistence type="inferred from homology"/>
<evidence type="ECO:0000256" key="4">
    <source>
        <dbReference type="ARBA" id="ARBA00022692"/>
    </source>
</evidence>
<dbReference type="FunFam" id="1.10.3730.20:FF:000001">
    <property type="entry name" value="Quaternary ammonium compound resistance transporter SugE"/>
    <property type="match status" value="1"/>
</dbReference>
<feature type="transmembrane region" description="Helical" evidence="10">
    <location>
        <begin position="29"/>
        <end position="50"/>
    </location>
</feature>
<protein>
    <recommendedName>
        <fullName evidence="8">Guanidinium exporter</fullName>
    </recommendedName>
</protein>
<evidence type="ECO:0000256" key="8">
    <source>
        <dbReference type="ARBA" id="ARBA00039168"/>
    </source>
</evidence>
<dbReference type="Proteomes" id="UP000032568">
    <property type="component" value="Chromosome"/>
</dbReference>
<dbReference type="GO" id="GO:0005886">
    <property type="term" value="C:plasma membrane"/>
    <property type="evidence" value="ECO:0007669"/>
    <property type="project" value="UniProtKB-SubCell"/>
</dbReference>
<dbReference type="GO" id="GO:1990961">
    <property type="term" value="P:xenobiotic detoxification by transmembrane export across the plasma membrane"/>
    <property type="evidence" value="ECO:0007669"/>
    <property type="project" value="UniProtKB-ARBA"/>
</dbReference>
<name>A0AAE9YSM1_9GAMM</name>
<evidence type="ECO:0000256" key="3">
    <source>
        <dbReference type="ARBA" id="ARBA00022475"/>
    </source>
</evidence>
<evidence type="ECO:0000256" key="7">
    <source>
        <dbReference type="ARBA" id="ARBA00038151"/>
    </source>
</evidence>